<protein>
    <submittedName>
        <fullName evidence="3">L-fuconolactonase</fullName>
        <ecNumber evidence="3">3.1.1.-</ecNumber>
    </submittedName>
</protein>
<dbReference type="PANTHER" id="PTHR43569">
    <property type="entry name" value="AMIDOHYDROLASE"/>
    <property type="match status" value="1"/>
</dbReference>
<dbReference type="Proteomes" id="UP001364224">
    <property type="component" value="Unassembled WGS sequence"/>
</dbReference>
<keyword evidence="4" id="KW-1185">Reference proteome</keyword>
<name>A0ABU8BKM1_9BRAD</name>
<dbReference type="Gene3D" id="3.20.20.140">
    <property type="entry name" value="Metal-dependent hydrolases"/>
    <property type="match status" value="1"/>
</dbReference>
<dbReference type="InterPro" id="IPR032466">
    <property type="entry name" value="Metal_Hydrolase"/>
</dbReference>
<dbReference type="GO" id="GO:0016787">
    <property type="term" value="F:hydrolase activity"/>
    <property type="evidence" value="ECO:0007669"/>
    <property type="project" value="UniProtKB-KW"/>
</dbReference>
<gene>
    <name evidence="3" type="ORF">V1286_006627</name>
</gene>
<evidence type="ECO:0000256" key="1">
    <source>
        <dbReference type="ARBA" id="ARBA00038310"/>
    </source>
</evidence>
<dbReference type="PANTHER" id="PTHR43569:SF2">
    <property type="entry name" value="AMIDOHYDROLASE-RELATED DOMAIN-CONTAINING PROTEIN"/>
    <property type="match status" value="1"/>
</dbReference>
<dbReference type="EMBL" id="JAZHRV010000001">
    <property type="protein sequence ID" value="MEH2559098.1"/>
    <property type="molecule type" value="Genomic_DNA"/>
</dbReference>
<feature type="domain" description="Amidohydrolase-related" evidence="2">
    <location>
        <begin position="5"/>
        <end position="274"/>
    </location>
</feature>
<dbReference type="EC" id="3.1.1.-" evidence="3"/>
<dbReference type="InterPro" id="IPR052350">
    <property type="entry name" value="Metallo-dep_Lactonases"/>
</dbReference>
<reference evidence="3 4" key="1">
    <citation type="submission" date="2024-02" db="EMBL/GenBank/DDBJ databases">
        <title>Adaptive strategies in a cosmopolitan and abundant soil bacterium.</title>
        <authorList>
            <person name="Carini P."/>
        </authorList>
    </citation>
    <scope>NUCLEOTIDE SEQUENCE [LARGE SCALE GENOMIC DNA]</scope>
    <source>
        <strain evidence="3 4">AZCC 1608</strain>
    </source>
</reference>
<organism evidence="3 4">
    <name type="scientific">Bradyrhizobium algeriense</name>
    <dbReference type="NCBI Taxonomy" id="634784"/>
    <lineage>
        <taxon>Bacteria</taxon>
        <taxon>Pseudomonadati</taxon>
        <taxon>Pseudomonadota</taxon>
        <taxon>Alphaproteobacteria</taxon>
        <taxon>Hyphomicrobiales</taxon>
        <taxon>Nitrobacteraceae</taxon>
        <taxon>Bradyrhizobium</taxon>
    </lineage>
</organism>
<dbReference type="Pfam" id="PF04909">
    <property type="entry name" value="Amidohydro_2"/>
    <property type="match status" value="1"/>
</dbReference>
<evidence type="ECO:0000313" key="4">
    <source>
        <dbReference type="Proteomes" id="UP001364224"/>
    </source>
</evidence>
<evidence type="ECO:0000313" key="3">
    <source>
        <dbReference type="EMBL" id="MEH2559098.1"/>
    </source>
</evidence>
<sequence>MTPRIDAHQHFWHVARGDYAWLTPALGAIYRDFNPEDLAPHLAAHGIAASILVQAAPTHAETTFLLDLAHKTAFVAGVVGWTEFTAPDADATIARLAADPLLVGLRPMVQDIADDDWLTRPQLAPAFDAMIAHQLVFDALLKPRHLLRLIPVLERHPQLRVVIDHAAKPAIGGGAGAAWRSDITAVAQFPKIACKLSGLVTEAPANWTVDDLRPYAEHLLTCFGAERLIWGSDWPVVNLAADYGRWISTAEQLMVGLDTSAQSRVFGGNAVGMYLSHRGKAIAC</sequence>
<dbReference type="SUPFAM" id="SSF51556">
    <property type="entry name" value="Metallo-dependent hydrolases"/>
    <property type="match status" value="1"/>
</dbReference>
<keyword evidence="3" id="KW-0378">Hydrolase</keyword>
<accession>A0ABU8BKM1</accession>
<dbReference type="InterPro" id="IPR006680">
    <property type="entry name" value="Amidohydro-rel"/>
</dbReference>
<comment type="similarity">
    <text evidence="1">Belongs to the metallo-dependent hydrolases superfamily.</text>
</comment>
<dbReference type="RefSeq" id="WP_334486831.1">
    <property type="nucleotide sequence ID" value="NZ_JAZHRV010000001.1"/>
</dbReference>
<evidence type="ECO:0000259" key="2">
    <source>
        <dbReference type="Pfam" id="PF04909"/>
    </source>
</evidence>
<comment type="caution">
    <text evidence="3">The sequence shown here is derived from an EMBL/GenBank/DDBJ whole genome shotgun (WGS) entry which is preliminary data.</text>
</comment>
<proteinExistence type="inferred from homology"/>